<organism evidence="1">
    <name type="scientific">Acididesulfobacillus acetoxydans</name>
    <dbReference type="NCBI Taxonomy" id="1561005"/>
    <lineage>
        <taxon>Bacteria</taxon>
        <taxon>Bacillati</taxon>
        <taxon>Bacillota</taxon>
        <taxon>Clostridia</taxon>
        <taxon>Eubacteriales</taxon>
        <taxon>Peptococcaceae</taxon>
        <taxon>Acididesulfobacillus</taxon>
    </lineage>
</organism>
<proteinExistence type="predicted"/>
<dbReference type="Proteomes" id="UP001071230">
    <property type="component" value="Unassembled WGS sequence"/>
</dbReference>
<dbReference type="Pfam" id="PF05762">
    <property type="entry name" value="VWA_CoxE"/>
    <property type="match status" value="1"/>
</dbReference>
<accession>A0A8S0W9V6</accession>
<dbReference type="AlphaFoldDB" id="A0A8S0W9V6"/>
<dbReference type="PANTHER" id="PTHR39338:SF5">
    <property type="entry name" value="BLR6139 PROTEIN"/>
    <property type="match status" value="1"/>
</dbReference>
<dbReference type="EMBL" id="LR746496">
    <property type="protein sequence ID" value="CAA7602919.1"/>
    <property type="molecule type" value="Genomic_DNA"/>
</dbReference>
<dbReference type="InterPro" id="IPR008912">
    <property type="entry name" value="Uncharacterised_CoxE"/>
</dbReference>
<dbReference type="EMBL" id="CDGJ01000003">
    <property type="protein sequence ID" value="CEJ05801.1"/>
    <property type="molecule type" value="Genomic_DNA"/>
</dbReference>
<dbReference type="SUPFAM" id="SSF53300">
    <property type="entry name" value="vWA-like"/>
    <property type="match status" value="1"/>
</dbReference>
<dbReference type="InterPro" id="IPR036465">
    <property type="entry name" value="vWFA_dom_sf"/>
</dbReference>
<reference evidence="2" key="1">
    <citation type="submission" date="2014-11" db="EMBL/GenBank/DDBJ databases">
        <authorList>
            <person name="Hornung B.V."/>
        </authorList>
    </citation>
    <scope>NUCLEOTIDE SEQUENCE</scope>
    <source>
        <strain evidence="2">INE</strain>
    </source>
</reference>
<sequence length="445" mass="51174">MKTVSEPDRHLVEFAGLLRRVGIRISASEILDAAQGLALVGMEDRNRVEAVLAATLVKEPNQIPRFEEAFRAYFAPPDQKKAWQEEAEKKAAQWREDIGQTHEELRFQGRELALSEEERTVYARLPEEEKERLRSFLAKSSEGMKSGIPVDHAFQPILERTVRGSLEYWRHRLGEDFPLLPPGEANGVLSEVEEAIRRQELAYLSQDLKKIAPEDWPKVADLIRRLTERLAGQISRRYQADRRRGGIDMRRTLRANMRYGGVLLARRYRSRHRGRPKFVLLCDLSGSMVKYTEFVLQFIYGLSTVVSGIETFAFGERLARLTDEVRSGKSFQEMVREALPAAGENWGGGTNLAVALEELVHTQAQVLTRRTVFIILSDSQTLEGERAAQYLALIRRRVREILWLNTLPERRWPEIKTIEQFQSHCRMYECYTLGHLTGILSERLG</sequence>
<evidence type="ECO:0000313" key="1">
    <source>
        <dbReference type="EMBL" id="CAA7602919.1"/>
    </source>
</evidence>
<protein>
    <submittedName>
        <fullName evidence="2">VWA containing CoxE protein</fullName>
    </submittedName>
    <submittedName>
        <fullName evidence="1">von Willebrand factor, type A</fullName>
    </submittedName>
</protein>
<dbReference type="PANTHER" id="PTHR39338">
    <property type="entry name" value="BLL5662 PROTEIN-RELATED"/>
    <property type="match status" value="1"/>
</dbReference>
<keyword evidence="3" id="KW-1185">Reference proteome</keyword>
<gene>
    <name evidence="2" type="ORF">DEACI_0221</name>
    <name evidence="1" type="ORF">DEACI_3742</name>
</gene>
<evidence type="ECO:0000313" key="3">
    <source>
        <dbReference type="Proteomes" id="UP001071230"/>
    </source>
</evidence>
<evidence type="ECO:0000313" key="2">
    <source>
        <dbReference type="EMBL" id="CEJ05801.1"/>
    </source>
</evidence>
<name>A0A8S0W9V6_9FIRM</name>
<dbReference type="RefSeq" id="WP_240986216.1">
    <property type="nucleotide sequence ID" value="NZ_CDGJ01000003.1"/>
</dbReference>
<dbReference type="Proteomes" id="UP000836597">
    <property type="component" value="Chromosome"/>
</dbReference>
<reference evidence="1" key="2">
    <citation type="submission" date="2020-01" db="EMBL/GenBank/DDBJ databases">
        <authorList>
            <person name="Hornung B."/>
        </authorList>
    </citation>
    <scope>NUCLEOTIDE SEQUENCE</scope>
    <source>
        <strain evidence="1">PacBioINE</strain>
    </source>
</reference>
<dbReference type="KEGG" id="aacx:DEACI_3742"/>